<dbReference type="Pfam" id="PF07883">
    <property type="entry name" value="Cupin_2"/>
    <property type="match status" value="1"/>
</dbReference>
<dbReference type="STRING" id="1844972.A7K91_07525"/>
<dbReference type="GO" id="GO:0003700">
    <property type="term" value="F:DNA-binding transcription factor activity"/>
    <property type="evidence" value="ECO:0007669"/>
    <property type="project" value="InterPro"/>
</dbReference>
<dbReference type="Gene3D" id="2.60.120.10">
    <property type="entry name" value="Jelly Rolls"/>
    <property type="match status" value="1"/>
</dbReference>
<proteinExistence type="predicted"/>
<evidence type="ECO:0000313" key="5">
    <source>
        <dbReference type="EMBL" id="OBR67287.1"/>
    </source>
</evidence>
<dbReference type="OrthoDB" id="145012at2"/>
<dbReference type="InterPro" id="IPR020449">
    <property type="entry name" value="Tscrpt_reg_AraC-type_HTH"/>
</dbReference>
<dbReference type="Pfam" id="PF12833">
    <property type="entry name" value="HTH_18"/>
    <property type="match status" value="1"/>
</dbReference>
<protein>
    <submittedName>
        <fullName evidence="5">AraC family transcriptional regulator</fullName>
    </submittedName>
</protein>
<dbReference type="Proteomes" id="UP000092024">
    <property type="component" value="Unassembled WGS sequence"/>
</dbReference>
<dbReference type="SUPFAM" id="SSF51182">
    <property type="entry name" value="RmlC-like cupins"/>
    <property type="match status" value="1"/>
</dbReference>
<dbReference type="InterPro" id="IPR018062">
    <property type="entry name" value="HTH_AraC-typ_CS"/>
</dbReference>
<organism evidence="5 6">
    <name type="scientific">Paenibacillus oryzae</name>
    <dbReference type="NCBI Taxonomy" id="1844972"/>
    <lineage>
        <taxon>Bacteria</taxon>
        <taxon>Bacillati</taxon>
        <taxon>Bacillota</taxon>
        <taxon>Bacilli</taxon>
        <taxon>Bacillales</taxon>
        <taxon>Paenibacillaceae</taxon>
        <taxon>Paenibacillus</taxon>
    </lineage>
</organism>
<dbReference type="GO" id="GO:0043565">
    <property type="term" value="F:sequence-specific DNA binding"/>
    <property type="evidence" value="ECO:0007669"/>
    <property type="project" value="InterPro"/>
</dbReference>
<accession>A0A1A5YNV0</accession>
<dbReference type="SUPFAM" id="SSF46689">
    <property type="entry name" value="Homeodomain-like"/>
    <property type="match status" value="1"/>
</dbReference>
<dbReference type="PANTHER" id="PTHR43280">
    <property type="entry name" value="ARAC-FAMILY TRANSCRIPTIONAL REGULATOR"/>
    <property type="match status" value="1"/>
</dbReference>
<evidence type="ECO:0000256" key="2">
    <source>
        <dbReference type="ARBA" id="ARBA00023125"/>
    </source>
</evidence>
<evidence type="ECO:0000256" key="3">
    <source>
        <dbReference type="ARBA" id="ARBA00023163"/>
    </source>
</evidence>
<dbReference type="RefSeq" id="WP_068680846.1">
    <property type="nucleotide sequence ID" value="NZ_LYPA01000040.1"/>
</dbReference>
<dbReference type="InterPro" id="IPR013096">
    <property type="entry name" value="Cupin_2"/>
</dbReference>
<dbReference type="InterPro" id="IPR014710">
    <property type="entry name" value="RmlC-like_jellyroll"/>
</dbReference>
<dbReference type="Gene3D" id="1.10.10.60">
    <property type="entry name" value="Homeodomain-like"/>
    <property type="match status" value="1"/>
</dbReference>
<dbReference type="InterPro" id="IPR018060">
    <property type="entry name" value="HTH_AraC"/>
</dbReference>
<dbReference type="EMBL" id="LYPA01000040">
    <property type="protein sequence ID" value="OBR67287.1"/>
    <property type="molecule type" value="Genomic_DNA"/>
</dbReference>
<feature type="domain" description="HTH araC/xylS-type" evidence="4">
    <location>
        <begin position="210"/>
        <end position="309"/>
    </location>
</feature>
<dbReference type="InterPro" id="IPR009057">
    <property type="entry name" value="Homeodomain-like_sf"/>
</dbReference>
<dbReference type="InterPro" id="IPR011051">
    <property type="entry name" value="RmlC_Cupin_sf"/>
</dbReference>
<sequence>MAAPFAYDKMRERPDALERLDLRIGWGPYEIHVLRFHLTQFPPGRIVPFHKHAEFEFHYIPRGKGKVILGEQEFPLKQGQLYLTGPEVMHYQEADAYEYMDELCLHVVIKEKRETASHLLPASEDQWEWEEARQCVSKLENLPLYPAQDLHGAMPCFLAAYEAITSPYGGSYTTIKQSVIQILLRTARAYDAATEINDLPTKDMKTYRYRLALEFMQSNYGGALSLDDVAEKLRLSGRQLQRLFKELHGGHSFSRILEDIRLAAVCSRLADEEISVEQIARETGFSSGSYLHAVFRKRYGMTPSQYRSIHYF</sequence>
<dbReference type="PROSITE" id="PS00041">
    <property type="entry name" value="HTH_ARAC_FAMILY_1"/>
    <property type="match status" value="1"/>
</dbReference>
<evidence type="ECO:0000259" key="4">
    <source>
        <dbReference type="PROSITE" id="PS01124"/>
    </source>
</evidence>
<dbReference type="SMART" id="SM00342">
    <property type="entry name" value="HTH_ARAC"/>
    <property type="match status" value="1"/>
</dbReference>
<keyword evidence="2" id="KW-0238">DNA-binding</keyword>
<reference evidence="5 6" key="1">
    <citation type="submission" date="2016-05" db="EMBL/GenBank/DDBJ databases">
        <title>Paenibacillus oryzae. sp. nov., isolated from the rice root.</title>
        <authorList>
            <person name="Zhang J."/>
            <person name="Zhang X."/>
        </authorList>
    </citation>
    <scope>NUCLEOTIDE SEQUENCE [LARGE SCALE GENOMIC DNA]</scope>
    <source>
        <strain evidence="5 6">1DrF-4</strain>
    </source>
</reference>
<evidence type="ECO:0000313" key="6">
    <source>
        <dbReference type="Proteomes" id="UP000092024"/>
    </source>
</evidence>
<evidence type="ECO:0000256" key="1">
    <source>
        <dbReference type="ARBA" id="ARBA00023015"/>
    </source>
</evidence>
<gene>
    <name evidence="5" type="ORF">A7K91_07525</name>
</gene>
<dbReference type="PRINTS" id="PR00032">
    <property type="entry name" value="HTHARAC"/>
</dbReference>
<dbReference type="AlphaFoldDB" id="A0A1A5YNV0"/>
<keyword evidence="6" id="KW-1185">Reference proteome</keyword>
<keyword evidence="3" id="KW-0804">Transcription</keyword>
<name>A0A1A5YNV0_9BACL</name>
<dbReference type="PROSITE" id="PS01124">
    <property type="entry name" value="HTH_ARAC_FAMILY_2"/>
    <property type="match status" value="1"/>
</dbReference>
<dbReference type="PANTHER" id="PTHR43280:SF2">
    <property type="entry name" value="HTH-TYPE TRANSCRIPTIONAL REGULATOR EXSA"/>
    <property type="match status" value="1"/>
</dbReference>
<keyword evidence="1" id="KW-0805">Transcription regulation</keyword>
<comment type="caution">
    <text evidence="5">The sequence shown here is derived from an EMBL/GenBank/DDBJ whole genome shotgun (WGS) entry which is preliminary data.</text>
</comment>